<accession>A0AAD4XVF5</accession>
<keyword evidence="2" id="KW-1185">Reference proteome</keyword>
<evidence type="ECO:0000313" key="2">
    <source>
        <dbReference type="Proteomes" id="UP001202328"/>
    </source>
</evidence>
<dbReference type="AlphaFoldDB" id="A0AAD4XVF5"/>
<proteinExistence type="predicted"/>
<evidence type="ECO:0000313" key="1">
    <source>
        <dbReference type="EMBL" id="KAI3949633.1"/>
    </source>
</evidence>
<sequence>MECKDLLKLWTTEGNRYFLIAMSRAEAIKKARIQWGGKTFLHTNLKWFGEDKCCALGAIKACAQTYTLPPL</sequence>
<dbReference type="EMBL" id="JAJJMB010003050">
    <property type="protein sequence ID" value="KAI3949633.1"/>
    <property type="molecule type" value="Genomic_DNA"/>
</dbReference>
<protein>
    <submittedName>
        <fullName evidence="1">Uncharacterized protein</fullName>
    </submittedName>
</protein>
<gene>
    <name evidence="1" type="ORF">MKW98_020955</name>
</gene>
<dbReference type="Proteomes" id="UP001202328">
    <property type="component" value="Unassembled WGS sequence"/>
</dbReference>
<name>A0AAD4XVF5_9MAGN</name>
<reference evidence="1" key="1">
    <citation type="submission" date="2022-04" db="EMBL/GenBank/DDBJ databases">
        <title>A functionally conserved STORR gene fusion in Papaver species that diverged 16.8 million years ago.</title>
        <authorList>
            <person name="Catania T."/>
        </authorList>
    </citation>
    <scope>NUCLEOTIDE SEQUENCE</scope>
    <source>
        <strain evidence="1">S-188037</strain>
    </source>
</reference>
<organism evidence="1 2">
    <name type="scientific">Papaver atlanticum</name>
    <dbReference type="NCBI Taxonomy" id="357466"/>
    <lineage>
        <taxon>Eukaryota</taxon>
        <taxon>Viridiplantae</taxon>
        <taxon>Streptophyta</taxon>
        <taxon>Embryophyta</taxon>
        <taxon>Tracheophyta</taxon>
        <taxon>Spermatophyta</taxon>
        <taxon>Magnoliopsida</taxon>
        <taxon>Ranunculales</taxon>
        <taxon>Papaveraceae</taxon>
        <taxon>Papaveroideae</taxon>
        <taxon>Papaver</taxon>
    </lineage>
</organism>
<comment type="caution">
    <text evidence="1">The sequence shown here is derived from an EMBL/GenBank/DDBJ whole genome shotgun (WGS) entry which is preliminary data.</text>
</comment>